<organism evidence="2 3">
    <name type="scientific">Petromyzon marinus</name>
    <name type="common">Sea lamprey</name>
    <dbReference type="NCBI Taxonomy" id="7757"/>
    <lineage>
        <taxon>Eukaryota</taxon>
        <taxon>Metazoa</taxon>
        <taxon>Chordata</taxon>
        <taxon>Craniata</taxon>
        <taxon>Vertebrata</taxon>
        <taxon>Cyclostomata</taxon>
        <taxon>Hyperoartia</taxon>
        <taxon>Petromyzontiformes</taxon>
        <taxon>Petromyzontidae</taxon>
        <taxon>Petromyzon</taxon>
    </lineage>
</organism>
<dbReference type="PANTHER" id="PTHR21704:SF18">
    <property type="entry name" value="NIPPED-B-LIKE PROTEIN"/>
    <property type="match status" value="1"/>
</dbReference>
<dbReference type="GO" id="GO:0003007">
    <property type="term" value="P:heart morphogenesis"/>
    <property type="evidence" value="ECO:0007669"/>
    <property type="project" value="TreeGrafter"/>
</dbReference>
<dbReference type="GO" id="GO:0048703">
    <property type="term" value="P:embryonic viscerocranium morphogenesis"/>
    <property type="evidence" value="ECO:0007669"/>
    <property type="project" value="TreeGrafter"/>
</dbReference>
<dbReference type="GO" id="GO:0003682">
    <property type="term" value="F:chromatin binding"/>
    <property type="evidence" value="ECO:0007669"/>
    <property type="project" value="TreeGrafter"/>
</dbReference>
<evidence type="ECO:0000313" key="3">
    <source>
        <dbReference type="RefSeq" id="XP_032801038.1"/>
    </source>
</evidence>
<dbReference type="InterPro" id="IPR033031">
    <property type="entry name" value="Scc2/Nipped-B"/>
</dbReference>
<dbReference type="PANTHER" id="PTHR21704">
    <property type="entry name" value="NIPPED-B-LIKE PROTEIN DELANGIN SCC2-RELATED"/>
    <property type="match status" value="1"/>
</dbReference>
<feature type="compositionally biased region" description="Polar residues" evidence="1">
    <location>
        <begin position="211"/>
        <end position="228"/>
    </location>
</feature>
<gene>
    <name evidence="3" type="primary">LOC116937987</name>
</gene>
<proteinExistence type="predicted"/>
<keyword evidence="2" id="KW-1185">Reference proteome</keyword>
<name>A0AAJ7WLL1_PETMA</name>
<dbReference type="CTD" id="25836"/>
<dbReference type="GO" id="GO:1990414">
    <property type="term" value="P:replication-born double-strand break repair via sister chromatid exchange"/>
    <property type="evidence" value="ECO:0007669"/>
    <property type="project" value="TreeGrafter"/>
</dbReference>
<dbReference type="KEGG" id="pmrn:116937987"/>
<dbReference type="RefSeq" id="XP_032801038.1">
    <property type="nucleotide sequence ID" value="XM_032945147.1"/>
</dbReference>
<protein>
    <submittedName>
        <fullName evidence="3">Nipped-B-like protein</fullName>
    </submittedName>
</protein>
<feature type="non-terminal residue" evidence="3">
    <location>
        <position position="372"/>
    </location>
</feature>
<accession>A0AAJ7WLL1</accession>
<evidence type="ECO:0000256" key="1">
    <source>
        <dbReference type="SAM" id="MobiDB-lite"/>
    </source>
</evidence>
<dbReference type="GO" id="GO:0010468">
    <property type="term" value="P:regulation of gene expression"/>
    <property type="evidence" value="ECO:0007669"/>
    <property type="project" value="InterPro"/>
</dbReference>
<feature type="compositionally biased region" description="Low complexity" evidence="1">
    <location>
        <begin position="265"/>
        <end position="297"/>
    </location>
</feature>
<dbReference type="GO" id="GO:0061775">
    <property type="term" value="F:cohesin loader activity"/>
    <property type="evidence" value="ECO:0007669"/>
    <property type="project" value="InterPro"/>
</dbReference>
<feature type="compositionally biased region" description="Gly residues" evidence="1">
    <location>
        <begin position="171"/>
        <end position="209"/>
    </location>
</feature>
<dbReference type="AlphaFoldDB" id="A0AAJ7WLL1"/>
<evidence type="ECO:0000313" key="2">
    <source>
        <dbReference type="Proteomes" id="UP001318040"/>
    </source>
</evidence>
<dbReference type="GO" id="GO:0048565">
    <property type="term" value="P:digestive tract development"/>
    <property type="evidence" value="ECO:0007669"/>
    <property type="project" value="TreeGrafter"/>
</dbReference>
<dbReference type="GO" id="GO:0090694">
    <property type="term" value="C:Scc2-Scc4 cohesin loading complex"/>
    <property type="evidence" value="ECO:0007669"/>
    <property type="project" value="TreeGrafter"/>
</dbReference>
<sequence>MNGDMPHVPITTLAGITSLTDLLNELPLPSPLPATTNKSLLFSPRVAEDAARLLSCREDALVAQLCHALAQVSTEHIEVKESVGGSEEPDGDVPALLQSVLARSPSVFKEKSLQSRYGVQTLAPRTPMVASPYVQPSNSRMHSPNILQPSPSASNSLPHAQGLMQQPLLQHGGGAGGGGGGGGHGGGGGGAGGGGGGGGGGGAGGGGGQYKLSQNSMHGSPVSASYQPASMPPSPSSRYMVMSGSGSGRFHPQQSSPAPSPYAPQSPAAAAFLAYSQHPPSYSQHQQLQQQAPLLSAGVPLRPMSDGAPLGAAGSNTGGGHHHQQQQQQLQQGGGGGGGGEEEQQGATGQSAVSLFPGRVPESPIGQDAGTS</sequence>
<dbReference type="GO" id="GO:0034087">
    <property type="term" value="P:establishment of mitotic sister chromatid cohesion"/>
    <property type="evidence" value="ECO:0007669"/>
    <property type="project" value="TreeGrafter"/>
</dbReference>
<dbReference type="GO" id="GO:0007420">
    <property type="term" value="P:brain development"/>
    <property type="evidence" value="ECO:0007669"/>
    <property type="project" value="TreeGrafter"/>
</dbReference>
<feature type="region of interest" description="Disordered" evidence="1">
    <location>
        <begin position="128"/>
        <end position="372"/>
    </location>
</feature>
<dbReference type="GO" id="GO:0071169">
    <property type="term" value="P:establishment of protein localization to chromatin"/>
    <property type="evidence" value="ECO:0007669"/>
    <property type="project" value="TreeGrafter"/>
</dbReference>
<reference evidence="3" key="1">
    <citation type="submission" date="2025-08" db="UniProtKB">
        <authorList>
            <consortium name="RefSeq"/>
        </authorList>
    </citation>
    <scope>IDENTIFICATION</scope>
    <source>
        <tissue evidence="3">Sperm</tissue>
    </source>
</reference>
<dbReference type="GO" id="GO:0140588">
    <property type="term" value="P:chromatin looping"/>
    <property type="evidence" value="ECO:0007669"/>
    <property type="project" value="InterPro"/>
</dbReference>
<feature type="compositionally biased region" description="Polar residues" evidence="1">
    <location>
        <begin position="134"/>
        <end position="168"/>
    </location>
</feature>
<dbReference type="Proteomes" id="UP001318040">
    <property type="component" value="Unplaced"/>
</dbReference>